<dbReference type="RefSeq" id="WP_266340251.1">
    <property type="nucleotide sequence ID" value="NZ_JAPKNK010000009.1"/>
</dbReference>
<gene>
    <name evidence="1" type="ORF">OSH07_19000</name>
</gene>
<dbReference type="EMBL" id="JAPKNK010000009">
    <property type="protein sequence ID" value="MCX5571297.1"/>
    <property type="molecule type" value="Genomic_DNA"/>
</dbReference>
<organism evidence="1 2">
    <name type="scientific">Kaistia nematophila</name>
    <dbReference type="NCBI Taxonomy" id="2994654"/>
    <lineage>
        <taxon>Bacteria</taxon>
        <taxon>Pseudomonadati</taxon>
        <taxon>Pseudomonadota</taxon>
        <taxon>Alphaproteobacteria</taxon>
        <taxon>Hyphomicrobiales</taxon>
        <taxon>Kaistiaceae</taxon>
        <taxon>Kaistia</taxon>
    </lineage>
</organism>
<evidence type="ECO:0000313" key="1">
    <source>
        <dbReference type="EMBL" id="MCX5571297.1"/>
    </source>
</evidence>
<reference evidence="1" key="1">
    <citation type="submission" date="2022-11" db="EMBL/GenBank/DDBJ databases">
        <title>Biodiversity and phylogenetic relationships of bacteria.</title>
        <authorList>
            <person name="Machado R.A.R."/>
            <person name="Bhat A."/>
            <person name="Loulou A."/>
            <person name="Kallel S."/>
        </authorList>
    </citation>
    <scope>NUCLEOTIDE SEQUENCE</scope>
    <source>
        <strain evidence="1">K-TC2</strain>
    </source>
</reference>
<proteinExistence type="predicted"/>
<dbReference type="AlphaFoldDB" id="A0A9X3E5V9"/>
<sequence>MNKFEGETPSRIVVFGPMLAGLVPEWGWVPDARPVLALREMREINSERLQSE</sequence>
<name>A0A9X3E5V9_9HYPH</name>
<keyword evidence="2" id="KW-1185">Reference proteome</keyword>
<accession>A0A9X3E5V9</accession>
<dbReference type="Proteomes" id="UP001144805">
    <property type="component" value="Unassembled WGS sequence"/>
</dbReference>
<evidence type="ECO:0000313" key="2">
    <source>
        <dbReference type="Proteomes" id="UP001144805"/>
    </source>
</evidence>
<protein>
    <submittedName>
        <fullName evidence="1">Uncharacterized protein</fullName>
    </submittedName>
</protein>
<comment type="caution">
    <text evidence="1">The sequence shown here is derived from an EMBL/GenBank/DDBJ whole genome shotgun (WGS) entry which is preliminary data.</text>
</comment>